<dbReference type="InterPro" id="IPR000421">
    <property type="entry name" value="FA58C"/>
</dbReference>
<dbReference type="SUPFAM" id="SSF75005">
    <property type="entry name" value="Arabinanase/levansucrase/invertase"/>
    <property type="match status" value="1"/>
</dbReference>
<dbReference type="SUPFAM" id="SSF49785">
    <property type="entry name" value="Galactose-binding domain-like"/>
    <property type="match status" value="1"/>
</dbReference>
<evidence type="ECO:0000256" key="1">
    <source>
        <dbReference type="ARBA" id="ARBA00009865"/>
    </source>
</evidence>
<accession>A0ABU0TZD4</accession>
<dbReference type="Proteomes" id="UP001244640">
    <property type="component" value="Unassembled WGS sequence"/>
</dbReference>
<comment type="similarity">
    <text evidence="1 5">Belongs to the glycosyl hydrolase 43 family.</text>
</comment>
<evidence type="ECO:0000256" key="6">
    <source>
        <dbReference type="SAM" id="SignalP"/>
    </source>
</evidence>
<dbReference type="PANTHER" id="PTHR43817:SF1">
    <property type="entry name" value="HYDROLASE, FAMILY 43, PUTATIVE (AFU_ORTHOLOGUE AFUA_3G01660)-RELATED"/>
    <property type="match status" value="1"/>
</dbReference>
<dbReference type="PROSITE" id="PS51257">
    <property type="entry name" value="PROKAR_LIPOPROTEIN"/>
    <property type="match status" value="1"/>
</dbReference>
<dbReference type="Gene3D" id="2.60.120.260">
    <property type="entry name" value="Galactose-binding domain-like"/>
    <property type="match status" value="1"/>
</dbReference>
<feature type="chain" id="PRO_5047218369" evidence="6">
    <location>
        <begin position="21"/>
        <end position="512"/>
    </location>
</feature>
<organism evidence="8 9">
    <name type="scientific">Sphingobacterium zeae</name>
    <dbReference type="NCBI Taxonomy" id="1776859"/>
    <lineage>
        <taxon>Bacteria</taxon>
        <taxon>Pseudomonadati</taxon>
        <taxon>Bacteroidota</taxon>
        <taxon>Sphingobacteriia</taxon>
        <taxon>Sphingobacteriales</taxon>
        <taxon>Sphingobacteriaceae</taxon>
        <taxon>Sphingobacterium</taxon>
    </lineage>
</organism>
<evidence type="ECO:0000256" key="4">
    <source>
        <dbReference type="ARBA" id="ARBA00023295"/>
    </source>
</evidence>
<keyword evidence="4 5" id="KW-0326">Glycosidase</keyword>
<feature type="domain" description="F5/8 type C" evidence="7">
    <location>
        <begin position="357"/>
        <end position="507"/>
    </location>
</feature>
<dbReference type="InterPro" id="IPR006710">
    <property type="entry name" value="Glyco_hydro_43"/>
</dbReference>
<dbReference type="PANTHER" id="PTHR43817">
    <property type="entry name" value="GLYCOSYL HYDROLASE"/>
    <property type="match status" value="1"/>
</dbReference>
<name>A0ABU0TZD4_9SPHI</name>
<dbReference type="Pfam" id="PF00754">
    <property type="entry name" value="F5_F8_type_C"/>
    <property type="match status" value="1"/>
</dbReference>
<dbReference type="Gene3D" id="2.115.10.20">
    <property type="entry name" value="Glycosyl hydrolase domain, family 43"/>
    <property type="match status" value="1"/>
</dbReference>
<evidence type="ECO:0000313" key="9">
    <source>
        <dbReference type="Proteomes" id="UP001244640"/>
    </source>
</evidence>
<dbReference type="PROSITE" id="PS50022">
    <property type="entry name" value="FA58C_3"/>
    <property type="match status" value="1"/>
</dbReference>
<dbReference type="CDD" id="cd18820">
    <property type="entry name" value="GH43_LbAraf43-like"/>
    <property type="match status" value="1"/>
</dbReference>
<dbReference type="EMBL" id="JAUTBA010000001">
    <property type="protein sequence ID" value="MDQ1148062.1"/>
    <property type="molecule type" value="Genomic_DNA"/>
</dbReference>
<evidence type="ECO:0000256" key="3">
    <source>
        <dbReference type="ARBA" id="ARBA00022801"/>
    </source>
</evidence>
<feature type="signal peptide" evidence="6">
    <location>
        <begin position="1"/>
        <end position="20"/>
    </location>
</feature>
<dbReference type="RefSeq" id="WP_307184205.1">
    <property type="nucleotide sequence ID" value="NZ_JAUTBA010000001.1"/>
</dbReference>
<evidence type="ECO:0000313" key="8">
    <source>
        <dbReference type="EMBL" id="MDQ1148062.1"/>
    </source>
</evidence>
<keyword evidence="2 6" id="KW-0732">Signal</keyword>
<reference evidence="8 9" key="1">
    <citation type="submission" date="2023-07" db="EMBL/GenBank/DDBJ databases">
        <title>Functional and genomic diversity of the sorghum phyllosphere microbiome.</title>
        <authorList>
            <person name="Shade A."/>
        </authorList>
    </citation>
    <scope>NUCLEOTIDE SEQUENCE [LARGE SCALE GENOMIC DNA]</scope>
    <source>
        <strain evidence="8 9">SORGH_AS_0892</strain>
    </source>
</reference>
<dbReference type="InterPro" id="IPR008979">
    <property type="entry name" value="Galactose-bd-like_sf"/>
</dbReference>
<proteinExistence type="inferred from homology"/>
<evidence type="ECO:0000256" key="2">
    <source>
        <dbReference type="ARBA" id="ARBA00022729"/>
    </source>
</evidence>
<evidence type="ECO:0000256" key="5">
    <source>
        <dbReference type="RuleBase" id="RU361187"/>
    </source>
</evidence>
<keyword evidence="9" id="KW-1185">Reference proteome</keyword>
<protein>
    <submittedName>
        <fullName evidence="8">GH43 family beta-xylosidase</fullName>
    </submittedName>
</protein>
<dbReference type="InterPro" id="IPR023296">
    <property type="entry name" value="Glyco_hydro_beta-prop_sf"/>
</dbReference>
<dbReference type="Pfam" id="PF04616">
    <property type="entry name" value="Glyco_hydro_43"/>
    <property type="match status" value="1"/>
</dbReference>
<keyword evidence="3 5" id="KW-0378">Hydrolase</keyword>
<gene>
    <name evidence="8" type="ORF">QE382_000046</name>
</gene>
<evidence type="ECO:0000259" key="7">
    <source>
        <dbReference type="PROSITE" id="PS50022"/>
    </source>
</evidence>
<comment type="caution">
    <text evidence="8">The sequence shown here is derived from an EMBL/GenBank/DDBJ whole genome shotgun (WGS) entry which is preliminary data.</text>
</comment>
<sequence length="512" mass="57851">MKRMTVTFYFMMSSMLWVSACQKNNPKNDLEPIPKSNTQPVDSAADDTVVLDSTFSNPLMPGGPDPWVIQKDGTYYYTYTQGSKLVILETKSMSELASARRYEVYTPPADQPYSKNLWAPELHEIDGKWYFYFAADNGSNANHRMYVLENSSPTPVQGNWEMKGKISDSTSEWAIDGTILRHDGKMYMIWSGGNAGAPPQNIYIAPMSNPWTISGPKVMIATPTYAWEKNGNPINEGPQVLINPQGKVYIVYSGSGYWSDGYCLGLLALKDDGDPLQAADWTKRNHPVFSMRPESSIYGPGHNGFFKSPDGKEDWMIYHARNVANDGNATRRPYIQRFSWHTDGSPNFGLPANPALKQKRPAGEKWRKIYTKKGWTVAGFSSEEPNNNRVAAAVIDDNINSIWITRYSVNPTKYPDHYLTIDIGKAQPIDGFVIHQKDGDRKIKELEIHVGNDNQNWENLGTFTLSDVNLLRQFIDLTQTKQFRYFKLIPKSGYDNQQQPGLAEVGIFRNSD</sequence>